<feature type="transmembrane region" description="Helical" evidence="1">
    <location>
        <begin position="159"/>
        <end position="182"/>
    </location>
</feature>
<keyword evidence="1" id="KW-0472">Membrane</keyword>
<feature type="transmembrane region" description="Helical" evidence="1">
    <location>
        <begin position="78"/>
        <end position="95"/>
    </location>
</feature>
<dbReference type="RefSeq" id="WP_114823995.1">
    <property type="nucleotide sequence ID" value="NZ_QQSY01000001.1"/>
</dbReference>
<keyword evidence="1" id="KW-1133">Transmembrane helix</keyword>
<dbReference type="GO" id="GO:0016747">
    <property type="term" value="F:acyltransferase activity, transferring groups other than amino-acyl groups"/>
    <property type="evidence" value="ECO:0007669"/>
    <property type="project" value="InterPro"/>
</dbReference>
<evidence type="ECO:0000313" key="3">
    <source>
        <dbReference type="EMBL" id="RDJ00270.1"/>
    </source>
</evidence>
<comment type="caution">
    <text evidence="3">The sequence shown here is derived from an EMBL/GenBank/DDBJ whole genome shotgun (WGS) entry which is preliminary data.</text>
</comment>
<dbReference type="Proteomes" id="UP000254711">
    <property type="component" value="Unassembled WGS sequence"/>
</dbReference>
<dbReference type="OrthoDB" id="9767863at2"/>
<evidence type="ECO:0000256" key="1">
    <source>
        <dbReference type="SAM" id="Phobius"/>
    </source>
</evidence>
<accession>A0A370KCE3</accession>
<evidence type="ECO:0000313" key="4">
    <source>
        <dbReference type="Proteomes" id="UP000254711"/>
    </source>
</evidence>
<dbReference type="PANTHER" id="PTHR23028">
    <property type="entry name" value="ACETYLTRANSFERASE"/>
    <property type="match status" value="1"/>
</dbReference>
<organism evidence="3 4">
    <name type="scientific">Dyella solisilvae</name>
    <dbReference type="NCBI Taxonomy" id="1920168"/>
    <lineage>
        <taxon>Bacteria</taxon>
        <taxon>Pseudomonadati</taxon>
        <taxon>Pseudomonadota</taxon>
        <taxon>Gammaproteobacteria</taxon>
        <taxon>Lysobacterales</taxon>
        <taxon>Rhodanobacteraceae</taxon>
        <taxon>Dyella</taxon>
    </lineage>
</organism>
<feature type="domain" description="Acyltransferase 3" evidence="2">
    <location>
        <begin position="5"/>
        <end position="349"/>
    </location>
</feature>
<keyword evidence="3" id="KW-0012">Acyltransferase</keyword>
<feature type="transmembrane region" description="Helical" evidence="1">
    <location>
        <begin position="331"/>
        <end position="352"/>
    </location>
</feature>
<dbReference type="GO" id="GO:0016020">
    <property type="term" value="C:membrane"/>
    <property type="evidence" value="ECO:0007669"/>
    <property type="project" value="TreeGrafter"/>
</dbReference>
<keyword evidence="3" id="KW-0808">Transferase</keyword>
<keyword evidence="1" id="KW-0812">Transmembrane</keyword>
<feature type="transmembrane region" description="Helical" evidence="1">
    <location>
        <begin position="130"/>
        <end position="150"/>
    </location>
</feature>
<feature type="transmembrane region" description="Helical" evidence="1">
    <location>
        <begin position="12"/>
        <end position="32"/>
    </location>
</feature>
<feature type="transmembrane region" description="Helical" evidence="1">
    <location>
        <begin position="38"/>
        <end position="58"/>
    </location>
</feature>
<reference evidence="3 4" key="1">
    <citation type="submission" date="2018-07" db="EMBL/GenBank/DDBJ databases">
        <title>Dyella solisilvae sp. nov., isolated from the pine and broad-leaved mixed forest soil.</title>
        <authorList>
            <person name="Gao Z."/>
            <person name="Qiu L."/>
        </authorList>
    </citation>
    <scope>NUCLEOTIDE SEQUENCE [LARGE SCALE GENOMIC DNA]</scope>
    <source>
        <strain evidence="3 4">DHG54</strain>
    </source>
</reference>
<keyword evidence="4" id="KW-1185">Reference proteome</keyword>
<dbReference type="InterPro" id="IPR002656">
    <property type="entry name" value="Acyl_transf_3_dom"/>
</dbReference>
<feature type="transmembrane region" description="Helical" evidence="1">
    <location>
        <begin position="261"/>
        <end position="280"/>
    </location>
</feature>
<feature type="transmembrane region" description="Helical" evidence="1">
    <location>
        <begin position="236"/>
        <end position="255"/>
    </location>
</feature>
<proteinExistence type="predicted"/>
<gene>
    <name evidence="3" type="ORF">DVT68_05545</name>
</gene>
<dbReference type="GO" id="GO:0009103">
    <property type="term" value="P:lipopolysaccharide biosynthetic process"/>
    <property type="evidence" value="ECO:0007669"/>
    <property type="project" value="TreeGrafter"/>
</dbReference>
<dbReference type="EMBL" id="QQSY01000001">
    <property type="protein sequence ID" value="RDJ00270.1"/>
    <property type="molecule type" value="Genomic_DNA"/>
</dbReference>
<dbReference type="Pfam" id="PF01757">
    <property type="entry name" value="Acyl_transf_3"/>
    <property type="match status" value="1"/>
</dbReference>
<feature type="transmembrane region" description="Helical" evidence="1">
    <location>
        <begin position="292"/>
        <end position="311"/>
    </location>
</feature>
<evidence type="ECO:0000259" key="2">
    <source>
        <dbReference type="Pfam" id="PF01757"/>
    </source>
</evidence>
<dbReference type="PANTHER" id="PTHR23028:SF53">
    <property type="entry name" value="ACYL_TRANSF_3 DOMAIN-CONTAINING PROTEIN"/>
    <property type="match status" value="1"/>
</dbReference>
<dbReference type="AlphaFoldDB" id="A0A370KCE3"/>
<protein>
    <submittedName>
        <fullName evidence="3">Acyltransferase</fullName>
    </submittedName>
</protein>
<dbReference type="InterPro" id="IPR050879">
    <property type="entry name" value="Acyltransferase_3"/>
</dbReference>
<sequence length="385" mass="42299">MNRLPGLDLLRAIAIAWVMIFHSYIIGGWGHFAGLDKHGWMGVDLFFALSGFLIGQQVFKPLAAGGRFSFADFYLRRAFRILPVYLLVVAVYFLWPGGREYPGIQPLWQFLTFSVNLLIDAQNSKAFSHVWSLCVEEHFYLLFPLLALWLARRPTAAKFLAVCIGLVLFGMLVRGYVWLHLVGPAIAADDQQAVGSWFLKGIYYPTWARLDGLLAGVVLAGVRVYRPDLWGRWSRYANLAGAAGLAVVALSIWLFRDRVDFIPTLLGYPLLSLGMGLLVLCGASQGSVSARVRLPGAAWLAAASYSLYLSHKLVFHGVESAFGSWLDGHGLLTFTGYAAATLAVGAVLHYGIELPFLRLRGRLLSRSPGEMLPPVAQPVSSQGVA</sequence>
<feature type="transmembrane region" description="Helical" evidence="1">
    <location>
        <begin position="202"/>
        <end position="224"/>
    </location>
</feature>
<name>A0A370KCE3_9GAMM</name>